<dbReference type="GO" id="GO:0016987">
    <property type="term" value="F:sigma factor activity"/>
    <property type="evidence" value="ECO:0007669"/>
    <property type="project" value="UniProtKB-KW"/>
</dbReference>
<dbReference type="PANTHER" id="PTHR43133:SF51">
    <property type="entry name" value="RNA POLYMERASE SIGMA FACTOR"/>
    <property type="match status" value="1"/>
</dbReference>
<dbReference type="SUPFAM" id="SSF88946">
    <property type="entry name" value="Sigma2 domain of RNA polymerase sigma factors"/>
    <property type="match status" value="1"/>
</dbReference>
<evidence type="ECO:0000256" key="4">
    <source>
        <dbReference type="ARBA" id="ARBA00023163"/>
    </source>
</evidence>
<keyword evidence="3" id="KW-0731">Sigma factor</keyword>
<name>A0A518D3Z1_9BACT</name>
<dbReference type="CDD" id="cd06171">
    <property type="entry name" value="Sigma70_r4"/>
    <property type="match status" value="1"/>
</dbReference>
<dbReference type="Pfam" id="PF07638">
    <property type="entry name" value="Sigma70_ECF"/>
    <property type="match status" value="1"/>
</dbReference>
<dbReference type="EMBL" id="CP036290">
    <property type="protein sequence ID" value="QDU86169.1"/>
    <property type="molecule type" value="Genomic_DNA"/>
</dbReference>
<dbReference type="InterPro" id="IPR013324">
    <property type="entry name" value="RNA_pol_sigma_r3/r4-like"/>
</dbReference>
<evidence type="ECO:0000256" key="5">
    <source>
        <dbReference type="SAM" id="MobiDB-lite"/>
    </source>
</evidence>
<reference evidence="7 8" key="1">
    <citation type="submission" date="2019-02" db="EMBL/GenBank/DDBJ databases">
        <title>Deep-cultivation of Planctomycetes and their phenomic and genomic characterization uncovers novel biology.</title>
        <authorList>
            <person name="Wiegand S."/>
            <person name="Jogler M."/>
            <person name="Boedeker C."/>
            <person name="Pinto D."/>
            <person name="Vollmers J."/>
            <person name="Rivas-Marin E."/>
            <person name="Kohn T."/>
            <person name="Peeters S.H."/>
            <person name="Heuer A."/>
            <person name="Rast P."/>
            <person name="Oberbeckmann S."/>
            <person name="Bunk B."/>
            <person name="Jeske O."/>
            <person name="Meyerdierks A."/>
            <person name="Storesund J.E."/>
            <person name="Kallscheuer N."/>
            <person name="Luecker S."/>
            <person name="Lage O.M."/>
            <person name="Pohl T."/>
            <person name="Merkel B.J."/>
            <person name="Hornburger P."/>
            <person name="Mueller R.-W."/>
            <person name="Bruemmer F."/>
            <person name="Labrenz M."/>
            <person name="Spormann A.M."/>
            <person name="Op den Camp H."/>
            <person name="Overmann J."/>
            <person name="Amann R."/>
            <person name="Jetten M.S.M."/>
            <person name="Mascher T."/>
            <person name="Medema M.H."/>
            <person name="Devos D.P."/>
            <person name="Kaster A.-K."/>
            <person name="Ovreas L."/>
            <person name="Rohde M."/>
            <person name="Galperin M.Y."/>
            <person name="Jogler C."/>
        </authorList>
    </citation>
    <scope>NUCLEOTIDE SEQUENCE [LARGE SCALE GENOMIC DNA]</scope>
    <source>
        <strain evidence="7 8">Pla163</strain>
    </source>
</reference>
<accession>A0A518D3Z1</accession>
<evidence type="ECO:0000313" key="8">
    <source>
        <dbReference type="Proteomes" id="UP000319342"/>
    </source>
</evidence>
<dbReference type="InterPro" id="IPR039425">
    <property type="entry name" value="RNA_pol_sigma-70-like"/>
</dbReference>
<dbReference type="Gene3D" id="1.10.10.10">
    <property type="entry name" value="Winged helix-like DNA-binding domain superfamily/Winged helix DNA-binding domain"/>
    <property type="match status" value="1"/>
</dbReference>
<gene>
    <name evidence="7" type="primary">sigD_2</name>
    <name evidence="7" type="ORF">Pla163_33190</name>
</gene>
<dbReference type="InterPro" id="IPR036388">
    <property type="entry name" value="WH-like_DNA-bd_sf"/>
</dbReference>
<feature type="compositionally biased region" description="Basic and acidic residues" evidence="5">
    <location>
        <begin position="12"/>
        <end position="31"/>
    </location>
</feature>
<evidence type="ECO:0000313" key="7">
    <source>
        <dbReference type="EMBL" id="QDU86169.1"/>
    </source>
</evidence>
<dbReference type="Gene3D" id="1.10.1740.10">
    <property type="match status" value="1"/>
</dbReference>
<dbReference type="InterPro" id="IPR053812">
    <property type="entry name" value="HTH_Sigma70_ECF-like"/>
</dbReference>
<keyword evidence="8" id="KW-1185">Reference proteome</keyword>
<dbReference type="SUPFAM" id="SSF88659">
    <property type="entry name" value="Sigma3 and sigma4 domains of RNA polymerase sigma factors"/>
    <property type="match status" value="1"/>
</dbReference>
<proteinExistence type="inferred from homology"/>
<keyword evidence="4" id="KW-0804">Transcription</keyword>
<evidence type="ECO:0000256" key="2">
    <source>
        <dbReference type="ARBA" id="ARBA00023015"/>
    </source>
</evidence>
<dbReference type="Proteomes" id="UP000319342">
    <property type="component" value="Chromosome"/>
</dbReference>
<feature type="region of interest" description="Disordered" evidence="5">
    <location>
        <begin position="1"/>
        <end position="34"/>
    </location>
</feature>
<protein>
    <submittedName>
        <fullName evidence="7">ECF RNA polymerase sigma factor SigD</fullName>
    </submittedName>
</protein>
<dbReference type="AlphaFoldDB" id="A0A518D3Z1"/>
<dbReference type="GO" id="GO:0006352">
    <property type="term" value="P:DNA-templated transcription initiation"/>
    <property type="evidence" value="ECO:0007669"/>
    <property type="project" value="InterPro"/>
</dbReference>
<evidence type="ECO:0000256" key="3">
    <source>
        <dbReference type="ARBA" id="ARBA00023082"/>
    </source>
</evidence>
<dbReference type="InterPro" id="IPR013325">
    <property type="entry name" value="RNA_pol_sigma_r2"/>
</dbReference>
<dbReference type="PANTHER" id="PTHR43133">
    <property type="entry name" value="RNA POLYMERASE ECF-TYPE SIGMA FACTO"/>
    <property type="match status" value="1"/>
</dbReference>
<feature type="domain" description="RNA polymerase sigma-70 ECF-like HTH" evidence="6">
    <location>
        <begin position="34"/>
        <end position="204"/>
    </location>
</feature>
<evidence type="ECO:0000256" key="1">
    <source>
        <dbReference type="ARBA" id="ARBA00010641"/>
    </source>
</evidence>
<dbReference type="InterPro" id="IPR014284">
    <property type="entry name" value="RNA_pol_sigma-70_dom"/>
</dbReference>
<keyword evidence="2" id="KW-0805">Transcription regulation</keyword>
<sequence>MLCAGGPVPMTPDDKEPQRDAERDPAPHELEGGDVADLVGRAKEGEAEALNELFTRYHGLLVGLARKRLGPRLRSRLEPDDLAQTTFRAATRDFGQYSYQGEDSLLRWLIQILNNKIRDKAEFYSAGKRDVGRERGMEVGKGDERHTIDPPADDLSVTRAVSRDEEFEILRKGLEQLSDDHRKAITLVFFQGLSLREAGERMGGRTEDATRMLLRRAEARLRDVVSGRLGEPDEASEE</sequence>
<comment type="similarity">
    <text evidence="1">Belongs to the sigma-70 factor family. ECF subfamily.</text>
</comment>
<dbReference type="NCBIfam" id="TIGR02937">
    <property type="entry name" value="sigma70-ECF"/>
    <property type="match status" value="1"/>
</dbReference>
<organism evidence="7 8">
    <name type="scientific">Rohdeia mirabilis</name>
    <dbReference type="NCBI Taxonomy" id="2528008"/>
    <lineage>
        <taxon>Bacteria</taxon>
        <taxon>Pseudomonadati</taxon>
        <taxon>Planctomycetota</taxon>
        <taxon>Planctomycetia</taxon>
        <taxon>Planctomycetia incertae sedis</taxon>
        <taxon>Rohdeia</taxon>
    </lineage>
</organism>
<evidence type="ECO:0000259" key="6">
    <source>
        <dbReference type="Pfam" id="PF07638"/>
    </source>
</evidence>